<gene>
    <name evidence="1" type="ORF">CO178_01160</name>
</gene>
<evidence type="ECO:0000313" key="2">
    <source>
        <dbReference type="Proteomes" id="UP000230683"/>
    </source>
</evidence>
<protein>
    <recommendedName>
        <fullName evidence="3">Galactose-1-phosphate uridyl transferase N-terminal domain-containing protein</fullName>
    </recommendedName>
</protein>
<organism evidence="1 2">
    <name type="scientific">candidate division WWE3 bacterium CG_4_9_14_3_um_filter_34_6</name>
    <dbReference type="NCBI Taxonomy" id="1975079"/>
    <lineage>
        <taxon>Bacteria</taxon>
        <taxon>Katanobacteria</taxon>
    </lineage>
</organism>
<sequence>MFHPQIEDHYHETGFDIFYIPLRKERKIYTQCPLCNAIKVEDLYLSTINTVILFNKYPVTKDSKLLVDRKHTETISKDYFNGLYRQIKEDDLIGLYDDVSTMSVPGHVHVELLPRRYLRLGLNDFEFNCGSDFFIYQDYHVPLLVLSRIEYFLFKNIFVKLKKLDLCFNILFLKDRILFHFLRGYPESGVAPRKGLGAKECVGIFSTSDYEKYLSLKDCMKETLINGSYNLKECEEVLRMV</sequence>
<dbReference type="EMBL" id="PFWY01000055">
    <property type="protein sequence ID" value="PJA40991.1"/>
    <property type="molecule type" value="Genomic_DNA"/>
</dbReference>
<comment type="caution">
    <text evidence="1">The sequence shown here is derived from an EMBL/GenBank/DDBJ whole genome shotgun (WGS) entry which is preliminary data.</text>
</comment>
<evidence type="ECO:0008006" key="3">
    <source>
        <dbReference type="Google" id="ProtNLM"/>
    </source>
</evidence>
<accession>A0A2M7X4Q6</accession>
<reference evidence="2" key="1">
    <citation type="submission" date="2017-09" db="EMBL/GenBank/DDBJ databases">
        <title>Depth-based differentiation of microbial function through sediment-hosted aquifers and enrichment of novel symbionts in the deep terrestrial subsurface.</title>
        <authorList>
            <person name="Probst A.J."/>
            <person name="Ladd B."/>
            <person name="Jarett J.K."/>
            <person name="Geller-Mcgrath D.E."/>
            <person name="Sieber C.M.K."/>
            <person name="Emerson J.B."/>
            <person name="Anantharaman K."/>
            <person name="Thomas B.C."/>
            <person name="Malmstrom R."/>
            <person name="Stieglmeier M."/>
            <person name="Klingl A."/>
            <person name="Woyke T."/>
            <person name="Ryan C.M."/>
            <person name="Banfield J.F."/>
        </authorList>
    </citation>
    <scope>NUCLEOTIDE SEQUENCE [LARGE SCALE GENOMIC DNA]</scope>
</reference>
<proteinExistence type="predicted"/>
<name>A0A2M7X4Q6_UNCKA</name>
<dbReference type="AlphaFoldDB" id="A0A2M7X4Q6"/>
<dbReference type="Proteomes" id="UP000230683">
    <property type="component" value="Unassembled WGS sequence"/>
</dbReference>
<evidence type="ECO:0000313" key="1">
    <source>
        <dbReference type="EMBL" id="PJA40991.1"/>
    </source>
</evidence>